<evidence type="ECO:0000313" key="2">
    <source>
        <dbReference type="EMBL" id="QRD06015.1"/>
    </source>
</evidence>
<dbReference type="Pfam" id="PF13013">
    <property type="entry name" value="F-box-like_2"/>
    <property type="match status" value="1"/>
</dbReference>
<name>A0A7U2NPU1_PHANO</name>
<evidence type="ECO:0000313" key="3">
    <source>
        <dbReference type="Proteomes" id="UP000663193"/>
    </source>
</evidence>
<proteinExistence type="predicted"/>
<dbReference type="OrthoDB" id="3659303at2759"/>
<dbReference type="InterPro" id="IPR001810">
    <property type="entry name" value="F-box_dom"/>
</dbReference>
<organism evidence="2 3">
    <name type="scientific">Phaeosphaeria nodorum (strain SN15 / ATCC MYA-4574 / FGSC 10173)</name>
    <name type="common">Glume blotch fungus</name>
    <name type="synonym">Parastagonospora nodorum</name>
    <dbReference type="NCBI Taxonomy" id="321614"/>
    <lineage>
        <taxon>Eukaryota</taxon>
        <taxon>Fungi</taxon>
        <taxon>Dikarya</taxon>
        <taxon>Ascomycota</taxon>
        <taxon>Pezizomycotina</taxon>
        <taxon>Dothideomycetes</taxon>
        <taxon>Pleosporomycetidae</taxon>
        <taxon>Pleosporales</taxon>
        <taxon>Pleosporineae</taxon>
        <taxon>Phaeosphaeriaceae</taxon>
        <taxon>Parastagonospora</taxon>
    </lineage>
</organism>
<dbReference type="InterPro" id="IPR038883">
    <property type="entry name" value="AN11006-like"/>
</dbReference>
<dbReference type="VEuPathDB" id="FungiDB:JI435_134350"/>
<dbReference type="EMBL" id="CP069041">
    <property type="protein sequence ID" value="QRD06015.1"/>
    <property type="molecule type" value="Genomic_DNA"/>
</dbReference>
<reference evidence="3" key="1">
    <citation type="journal article" date="2021" name="BMC Genomics">
        <title>Chromosome-level genome assembly and manually-curated proteome of model necrotroph Parastagonospora nodorum Sn15 reveals a genome-wide trove of candidate effector homologs, and redundancy of virulence-related functions within an accessory chromosome.</title>
        <authorList>
            <person name="Bertazzoni S."/>
            <person name="Jones D.A.B."/>
            <person name="Phan H.T."/>
            <person name="Tan K.-C."/>
            <person name="Hane J.K."/>
        </authorList>
    </citation>
    <scope>NUCLEOTIDE SEQUENCE [LARGE SCALE GENOMIC DNA]</scope>
    <source>
        <strain evidence="3">SN15 / ATCC MYA-4574 / FGSC 10173)</strain>
    </source>
</reference>
<dbReference type="AlphaFoldDB" id="A0A7U2NPU1"/>
<dbReference type="RefSeq" id="XP_001803647.1">
    <property type="nucleotide sequence ID" value="XM_001803595.1"/>
</dbReference>
<keyword evidence="3" id="KW-1185">Reference proteome</keyword>
<protein>
    <recommendedName>
        <fullName evidence="1">F-box domain-containing protein</fullName>
    </recommendedName>
</protein>
<dbReference type="PANTHER" id="PTHR42085:SF1">
    <property type="entry name" value="F-BOX DOMAIN-CONTAINING PROTEIN"/>
    <property type="match status" value="1"/>
</dbReference>
<sequence length="116" mass="13660">MTTNTIIERNRTSSPLLRLPQELRDQIYGYLHYTSFLTKEEGPLPRMYCRRKFRYLVPNVLALSQVCRQLRDEADLQSLTFSVVEEDGGILFNTVVMLPRQQGVTWVNWIKRLPTK</sequence>
<dbReference type="KEGG" id="pno:SNOG_13435"/>
<evidence type="ECO:0000259" key="1">
    <source>
        <dbReference type="Pfam" id="PF13013"/>
    </source>
</evidence>
<gene>
    <name evidence="2" type="ORF">JI435_134350</name>
</gene>
<accession>A0A7U2NPU1</accession>
<dbReference type="PANTHER" id="PTHR42085">
    <property type="entry name" value="F-BOX DOMAIN-CONTAINING PROTEIN"/>
    <property type="match status" value="1"/>
</dbReference>
<feature type="domain" description="F-box" evidence="1">
    <location>
        <begin position="13"/>
        <end position="74"/>
    </location>
</feature>
<dbReference type="Proteomes" id="UP000663193">
    <property type="component" value="Chromosome 19"/>
</dbReference>